<dbReference type="InterPro" id="IPR000341">
    <property type="entry name" value="PI3K_Ras-bd_dom"/>
</dbReference>
<dbReference type="WBParaSite" id="PSAMB.scaffold6190size9990.g28046.t1">
    <property type="protein sequence ID" value="PSAMB.scaffold6190size9990.g28046.t1"/>
    <property type="gene ID" value="PSAMB.scaffold6190size9990.g28046"/>
</dbReference>
<dbReference type="Proteomes" id="UP000887566">
    <property type="component" value="Unplaced"/>
</dbReference>
<dbReference type="InterPro" id="IPR029071">
    <property type="entry name" value="Ubiquitin-like_domsf"/>
</dbReference>
<feature type="compositionally biased region" description="Polar residues" evidence="1">
    <location>
        <begin position="50"/>
        <end position="60"/>
    </location>
</feature>
<dbReference type="SUPFAM" id="SSF54236">
    <property type="entry name" value="Ubiquitin-like"/>
    <property type="match status" value="1"/>
</dbReference>
<dbReference type="Pfam" id="PF00794">
    <property type="entry name" value="PI3K_rbd"/>
    <property type="match status" value="1"/>
</dbReference>
<evidence type="ECO:0000313" key="4">
    <source>
        <dbReference type="WBParaSite" id="PSAMB.scaffold6190size9990.g28046.t1"/>
    </source>
</evidence>
<sequence length="548" mass="59885">MSSTVNDRRVPPERPATPTELTNIRLAVELSKQTYAEEEERRKSVMSGVQPLQRSTSSDPMCSPAKMPPVIDDLIDWTDPAQKEHEEKVAFIKRLYEMDSLSPSNLSPAVAEASATVYGPPTRGISVPCFPSFPAFALSPPAVVPRSATAFPIATTPAPVGPPPALSLNYQRKTPQQQGADVRWRSSSLAATPTGGMGSNYPLMVPFRPTSIRLGNGDLIDLGPPAETPGEPATWDNLKYEFDPLYSSPRSAEVVQIRQEYQKADESAFLNKRPPVKPPRLSLAERERSASALQVSSTSLSAALRQVELYTLDDVYLIDVTSDLALQLALLQSRLRPPTEWGASLFISPTVDYALPGASSVMLVVHKDHSWPTSSERDSLSFTCAVSSTVEQILESVLTTFFPNENDLPTVDYGLKVFGLDEYLAPHSVIGHYAFLRQALAFGDDIRLQVGRLPRPSTMRKSTTSDLDHSRLIAAIDKRGVIAGVEKSSIQLILETLRGELKRALGDSASHGRNGVKQSVKALCQLFNRVQPHDLVQALRSFESAATN</sequence>
<evidence type="ECO:0000313" key="3">
    <source>
        <dbReference type="Proteomes" id="UP000887566"/>
    </source>
</evidence>
<evidence type="ECO:0000259" key="2">
    <source>
        <dbReference type="PROSITE" id="PS51546"/>
    </source>
</evidence>
<proteinExistence type="predicted"/>
<evidence type="ECO:0000256" key="1">
    <source>
        <dbReference type="SAM" id="MobiDB-lite"/>
    </source>
</evidence>
<name>A0A914X2R9_9BILA</name>
<organism evidence="3 4">
    <name type="scientific">Plectus sambesii</name>
    <dbReference type="NCBI Taxonomy" id="2011161"/>
    <lineage>
        <taxon>Eukaryota</taxon>
        <taxon>Metazoa</taxon>
        <taxon>Ecdysozoa</taxon>
        <taxon>Nematoda</taxon>
        <taxon>Chromadorea</taxon>
        <taxon>Plectida</taxon>
        <taxon>Plectina</taxon>
        <taxon>Plectoidea</taxon>
        <taxon>Plectidae</taxon>
        <taxon>Plectus</taxon>
    </lineage>
</organism>
<dbReference type="SMART" id="SM00144">
    <property type="entry name" value="PI3K_rbd"/>
    <property type="match status" value="1"/>
</dbReference>
<feature type="compositionally biased region" description="Basic and acidic residues" evidence="1">
    <location>
        <begin position="1"/>
        <end position="12"/>
    </location>
</feature>
<accession>A0A914X2R9</accession>
<reference evidence="4" key="1">
    <citation type="submission" date="2022-11" db="UniProtKB">
        <authorList>
            <consortium name="WormBaseParasite"/>
        </authorList>
    </citation>
    <scope>IDENTIFICATION</scope>
</reference>
<dbReference type="PROSITE" id="PS51546">
    <property type="entry name" value="PI3K_RBD"/>
    <property type="match status" value="1"/>
</dbReference>
<protein>
    <submittedName>
        <fullName evidence="4">PI3K-RBD domain-containing protein</fullName>
    </submittedName>
</protein>
<dbReference type="Gene3D" id="3.10.20.90">
    <property type="entry name" value="Phosphatidylinositol 3-kinase Catalytic Subunit, Chain A, domain 1"/>
    <property type="match status" value="1"/>
</dbReference>
<dbReference type="AlphaFoldDB" id="A0A914X2R9"/>
<feature type="domain" description="PI3K-RBD" evidence="2">
    <location>
        <begin position="358"/>
        <end position="452"/>
    </location>
</feature>
<feature type="region of interest" description="Disordered" evidence="1">
    <location>
        <begin position="1"/>
        <end position="64"/>
    </location>
</feature>
<keyword evidence="3" id="KW-1185">Reference proteome</keyword>